<comment type="caution">
    <text evidence="1">The sequence shown here is derived from an EMBL/GenBank/DDBJ whole genome shotgun (WGS) entry which is preliminary data.</text>
</comment>
<dbReference type="AlphaFoldDB" id="A0A645G9F1"/>
<protein>
    <submittedName>
        <fullName evidence="1">Uncharacterized protein</fullName>
    </submittedName>
</protein>
<name>A0A645G9F1_9ZZZZ</name>
<accession>A0A645G9F1</accession>
<proteinExistence type="predicted"/>
<evidence type="ECO:0000313" key="1">
    <source>
        <dbReference type="EMBL" id="MPN22602.1"/>
    </source>
</evidence>
<gene>
    <name evidence="1" type="ORF">SDC9_169985</name>
</gene>
<dbReference type="EMBL" id="VSSQ01070880">
    <property type="protein sequence ID" value="MPN22602.1"/>
    <property type="molecule type" value="Genomic_DNA"/>
</dbReference>
<reference evidence="1" key="1">
    <citation type="submission" date="2019-08" db="EMBL/GenBank/DDBJ databases">
        <authorList>
            <person name="Kucharzyk K."/>
            <person name="Murdoch R.W."/>
            <person name="Higgins S."/>
            <person name="Loffler F."/>
        </authorList>
    </citation>
    <scope>NUCLEOTIDE SEQUENCE</scope>
</reference>
<sequence length="72" mass="7951">MSFWWEPELASDATATDDDLAAAGLSSRFDDQIDAEEWLSDNYLELADLGVVSVTLFDDDTKVYGPMSLDQA</sequence>
<organism evidence="1">
    <name type="scientific">bioreactor metagenome</name>
    <dbReference type="NCBI Taxonomy" id="1076179"/>
    <lineage>
        <taxon>unclassified sequences</taxon>
        <taxon>metagenomes</taxon>
        <taxon>ecological metagenomes</taxon>
    </lineage>
</organism>